<dbReference type="GO" id="GO:0006508">
    <property type="term" value="P:proteolysis"/>
    <property type="evidence" value="ECO:0007669"/>
    <property type="project" value="UniProtKB-KW"/>
</dbReference>
<protein>
    <recommendedName>
        <fullName evidence="11">Retrovirus-related Pol polyprotein from transposon TNT 1-94</fullName>
    </recommendedName>
</protein>
<feature type="region of interest" description="Disordered" evidence="7">
    <location>
        <begin position="1470"/>
        <end position="1503"/>
    </location>
</feature>
<feature type="domain" description="CCHC-type" evidence="8">
    <location>
        <begin position="233"/>
        <end position="248"/>
    </location>
</feature>
<dbReference type="Pfam" id="PF13976">
    <property type="entry name" value="gag_pre-integrs"/>
    <property type="match status" value="1"/>
</dbReference>
<dbReference type="InterPro" id="IPR036397">
    <property type="entry name" value="RNaseH_sf"/>
</dbReference>
<evidence type="ECO:0000259" key="8">
    <source>
        <dbReference type="PROSITE" id="PS50158"/>
    </source>
</evidence>
<organism evidence="10">
    <name type="scientific">Tanacetum cinerariifolium</name>
    <name type="common">Dalmatian daisy</name>
    <name type="synonym">Chrysanthemum cinerariifolium</name>
    <dbReference type="NCBI Taxonomy" id="118510"/>
    <lineage>
        <taxon>Eukaryota</taxon>
        <taxon>Viridiplantae</taxon>
        <taxon>Streptophyta</taxon>
        <taxon>Embryophyta</taxon>
        <taxon>Tracheophyta</taxon>
        <taxon>Spermatophyta</taxon>
        <taxon>Magnoliopsida</taxon>
        <taxon>eudicotyledons</taxon>
        <taxon>Gunneridae</taxon>
        <taxon>Pentapetalae</taxon>
        <taxon>asterids</taxon>
        <taxon>campanulids</taxon>
        <taxon>Asterales</taxon>
        <taxon>Asteraceae</taxon>
        <taxon>Asteroideae</taxon>
        <taxon>Anthemideae</taxon>
        <taxon>Anthemidinae</taxon>
        <taxon>Tanacetum</taxon>
    </lineage>
</organism>
<comment type="caution">
    <text evidence="10">The sequence shown here is derived from an EMBL/GenBank/DDBJ whole genome shotgun (WGS) entry which is preliminary data.</text>
</comment>
<dbReference type="EMBL" id="BKCJ010262084">
    <property type="protein sequence ID" value="GEZ29442.1"/>
    <property type="molecule type" value="Genomic_DNA"/>
</dbReference>
<evidence type="ECO:0008006" key="11">
    <source>
        <dbReference type="Google" id="ProtNLM"/>
    </source>
</evidence>
<keyword evidence="6" id="KW-0175">Coiled coil</keyword>
<dbReference type="Pfam" id="PF22936">
    <property type="entry name" value="Pol_BBD"/>
    <property type="match status" value="1"/>
</dbReference>
<dbReference type="GO" id="GO:0004190">
    <property type="term" value="F:aspartic-type endopeptidase activity"/>
    <property type="evidence" value="ECO:0007669"/>
    <property type="project" value="UniProtKB-KW"/>
</dbReference>
<dbReference type="SUPFAM" id="SSF56672">
    <property type="entry name" value="DNA/RNA polymerases"/>
    <property type="match status" value="1"/>
</dbReference>
<dbReference type="PROSITE" id="PS50994">
    <property type="entry name" value="INTEGRASE"/>
    <property type="match status" value="1"/>
</dbReference>
<evidence type="ECO:0000256" key="6">
    <source>
        <dbReference type="SAM" id="Coils"/>
    </source>
</evidence>
<sequence>MKLEQFQVNTKFLNNLPLEWSKFVTDVKLVRDLHTTNVDQLHAYLGQHVYHANEVRLMQERTSDPLSLISQHQMNRSTYQHHQQSYHQPQFQQQASTYQTSPYATSYHTPQYVLEAPSSSNLSISYPLNDIPSTINHNAYMESSSIPQIDYASTVHQHSKLSSLETGLVPVFQKGDDPFDAINHMMSFLMTVVTSRVTIQRIQGRQNSVTIGSSRPYASRSARASGKQRVIVCYNCKGEGHMSKQCSKPKRKRDAEWFKDKVLLVQAQANRQVLQEEELEFLADPRTAETSSNAHVVTNNAAYQADDLDAYDSDCDELNSAKIALMANLSHYESDNLAEVNNQDNRTNHVIHQEMQVPLTSKQLTILTQSNTEITSDSNIISYSQYMTESQYNTVQNSNLHALQDDLILSVIEQLKTQVVNCTKINHDNKQVNELLTAGLERYKNKERVLKEQQNDDKASVSYEQSLEIETLKHTLSDHLKEKEYLEQKITLLKNDFQKEESRNIDRELALEKQQLKPKLYNGSVIEKSDAIVVQDSEETLLLAEESHLKMIEKQKDPKMAENKVITKPIDYAVLNQLSKDFETCFVPQTELSAEQAFWSRYSVQPEEPNLSASTTIVEVPKELPKASLVNSSLKKLKFYLASFDIVVKERTTATAITEGTWGFEHTKACFRDDIIPFVKALKDLFNSFDQFLIDELSEVQQVFKQMEQAIEQHSVEKHKFQNKMKNVLQENYRLLTQALSVDIVNIIVHDTVKFACMNVAVYERCVTIESELKKDFIKKDCYETLFQKYNTLKKHCISLEVDNKLKQEISQRNTLFSPENAPTFAELFEINDLKAHAQAKDTVILKLQEKLHSLSGDVNENLQALYDSIKSSRVRSKEQCDDLINKVNLKSAEVSDLNASLEEKVLVITALKETISNLKGKKVVTEAISLNPINPELLKIDVASLALKLRKNRTAYTYYIRHTQEEAATLREIIESERLFNPLNTSLDYAWILKFQRSFFTYWLQVVQIFLWYLDSGCSKHMTEDRSQLVNFVQKFLGMVEFGNDHVAKIMGYGDYQIGNVTISRVYYVEGLGHNLFSVGQFCNSDLEVAFRQHTCFIRNLDGVDLLTGSRGNNLYTLSLQDMMALSLICLLSKASKTKSWLWHRWLSHLNFGAINHLARQGLVRGLPKLQFEKDHLCSACAMGKITKKTHKPKSEDTNQEKLYLLHMDLCGPMRVESINGKKLKVPVRRIQTDNETEFVNQTLRDYYEEVGISHETSVARSPQQNGFVERCNRTLIKAARTMLIYAQALLFLWAEAAATACFTQNRSIICLRHGKTPYELLHSKLPDLLFFHVFGALCYPTNDSENLGKLQPKADIGIFIGYATTKKAFRIYNRRTRRIVETIHVDFDELTAMASEQSSSGPALNEMTPGTISSGLMQKSSPSTSYVPPSRNDWDLLFQSMFDELLNPSPSVDHQAAEVITPITDVIPPVHADSTSSPSSTTVDQDAPSLSKSHSTTEIQSSVILQDVEDDHMDMEVAHMGNDQLFGVPILDVTSTQSSSTASPQSIVQTDHPITHHNSKWTKDHPLQNIIGQLSRPVSTRLQLHEQALFCYYDAFLTSVEPKMYKEALTQSCWIEAMQEELNEFERLEVWELVPRPNKVMVITLKWIYKVKLDELGGILKNKARLVARGYHQEEGIDFEESFALVVRLEAIRIFLAYAAHKNMIVYQMDVKTTAFLNGNLREEVYATQPDGVVDQDNPNHVYKLKKALYGLKQASRVWYDMLSSFLLSQDFSKGSVDPRLFIRRNSNGLLLVQMYVDDIIFAASTIELCDLF</sequence>
<dbReference type="InterPro" id="IPR025724">
    <property type="entry name" value="GAG-pre-integrase_dom"/>
</dbReference>
<dbReference type="Gene3D" id="4.10.60.10">
    <property type="entry name" value="Zinc finger, CCHC-type"/>
    <property type="match status" value="1"/>
</dbReference>
<dbReference type="InterPro" id="IPR012337">
    <property type="entry name" value="RNaseH-like_sf"/>
</dbReference>
<feature type="non-terminal residue" evidence="10">
    <location>
        <position position="1815"/>
    </location>
</feature>
<dbReference type="InterPro" id="IPR043502">
    <property type="entry name" value="DNA/RNA_pol_sf"/>
</dbReference>
<accession>A0A699I6T3</accession>
<dbReference type="PANTHER" id="PTHR42648">
    <property type="entry name" value="TRANSPOSASE, PUTATIVE-RELATED"/>
    <property type="match status" value="1"/>
</dbReference>
<evidence type="ECO:0000256" key="7">
    <source>
        <dbReference type="SAM" id="MobiDB-lite"/>
    </source>
</evidence>
<name>A0A699I6T3_TANCI</name>
<dbReference type="SUPFAM" id="SSF53098">
    <property type="entry name" value="Ribonuclease H-like"/>
    <property type="match status" value="1"/>
</dbReference>
<dbReference type="Pfam" id="PF25597">
    <property type="entry name" value="SH3_retrovirus"/>
    <property type="match status" value="1"/>
</dbReference>
<dbReference type="InterPro" id="IPR001584">
    <property type="entry name" value="Integrase_cat-core"/>
</dbReference>
<evidence type="ECO:0000256" key="5">
    <source>
        <dbReference type="PROSITE-ProRule" id="PRU00047"/>
    </source>
</evidence>
<keyword evidence="5" id="KW-0863">Zinc-finger</keyword>
<evidence type="ECO:0000256" key="1">
    <source>
        <dbReference type="ARBA" id="ARBA00022670"/>
    </source>
</evidence>
<feature type="compositionally biased region" description="Polar residues" evidence="7">
    <location>
        <begin position="1490"/>
        <end position="1503"/>
    </location>
</feature>
<keyword evidence="4" id="KW-0378">Hydrolase</keyword>
<dbReference type="InterPro" id="IPR036875">
    <property type="entry name" value="Znf_CCHC_sf"/>
</dbReference>
<dbReference type="InterPro" id="IPR013103">
    <property type="entry name" value="RVT_2"/>
</dbReference>
<dbReference type="InterPro" id="IPR039537">
    <property type="entry name" value="Retrotran_Ty1/copia-like"/>
</dbReference>
<dbReference type="InterPro" id="IPR054722">
    <property type="entry name" value="PolX-like_BBD"/>
</dbReference>
<dbReference type="InterPro" id="IPR057670">
    <property type="entry name" value="SH3_retrovirus"/>
</dbReference>
<dbReference type="Gene3D" id="3.30.420.10">
    <property type="entry name" value="Ribonuclease H-like superfamily/Ribonuclease H"/>
    <property type="match status" value="1"/>
</dbReference>
<dbReference type="InterPro" id="IPR001878">
    <property type="entry name" value="Znf_CCHC"/>
</dbReference>
<gene>
    <name evidence="10" type="ORF">Tci_501415</name>
</gene>
<evidence type="ECO:0000256" key="4">
    <source>
        <dbReference type="ARBA" id="ARBA00022801"/>
    </source>
</evidence>
<keyword evidence="3" id="KW-0064">Aspartyl protease</keyword>
<dbReference type="GO" id="GO:0015074">
    <property type="term" value="P:DNA integration"/>
    <property type="evidence" value="ECO:0007669"/>
    <property type="project" value="InterPro"/>
</dbReference>
<proteinExistence type="predicted"/>
<feature type="compositionally biased region" description="Polar residues" evidence="7">
    <location>
        <begin position="1397"/>
        <end position="1429"/>
    </location>
</feature>
<evidence type="ECO:0000256" key="3">
    <source>
        <dbReference type="ARBA" id="ARBA00022750"/>
    </source>
</evidence>
<evidence type="ECO:0000259" key="9">
    <source>
        <dbReference type="PROSITE" id="PS50994"/>
    </source>
</evidence>
<dbReference type="Pfam" id="PF07727">
    <property type="entry name" value="RVT_2"/>
    <property type="match status" value="1"/>
</dbReference>
<dbReference type="GO" id="GO:0008270">
    <property type="term" value="F:zinc ion binding"/>
    <property type="evidence" value="ECO:0007669"/>
    <property type="project" value="UniProtKB-KW"/>
</dbReference>
<dbReference type="GO" id="GO:0003676">
    <property type="term" value="F:nucleic acid binding"/>
    <property type="evidence" value="ECO:0007669"/>
    <property type="project" value="InterPro"/>
</dbReference>
<evidence type="ECO:0000313" key="10">
    <source>
        <dbReference type="EMBL" id="GEZ29442.1"/>
    </source>
</evidence>
<feature type="domain" description="Integrase catalytic" evidence="9">
    <location>
        <begin position="1232"/>
        <end position="1327"/>
    </location>
</feature>
<feature type="coiled-coil region" evidence="6">
    <location>
        <begin position="469"/>
        <end position="503"/>
    </location>
</feature>
<dbReference type="PROSITE" id="PS50158">
    <property type="entry name" value="ZF_CCHC"/>
    <property type="match status" value="1"/>
</dbReference>
<dbReference type="Pfam" id="PF00098">
    <property type="entry name" value="zf-CCHC"/>
    <property type="match status" value="1"/>
</dbReference>
<keyword evidence="2" id="KW-0479">Metal-binding</keyword>
<dbReference type="PANTHER" id="PTHR42648:SF32">
    <property type="entry name" value="RIBONUCLEASE H-LIKE DOMAIN, GAG-PRE-INTEGRASE DOMAIN PROTEIN-RELATED"/>
    <property type="match status" value="1"/>
</dbReference>
<evidence type="ECO:0000256" key="2">
    <source>
        <dbReference type="ARBA" id="ARBA00022723"/>
    </source>
</evidence>
<feature type="coiled-coil region" evidence="6">
    <location>
        <begin position="697"/>
        <end position="731"/>
    </location>
</feature>
<reference evidence="10" key="1">
    <citation type="journal article" date="2019" name="Sci. Rep.">
        <title>Draft genome of Tanacetum cinerariifolium, the natural source of mosquito coil.</title>
        <authorList>
            <person name="Yamashiro T."/>
            <person name="Shiraishi A."/>
            <person name="Satake H."/>
            <person name="Nakayama K."/>
        </authorList>
    </citation>
    <scope>NUCLEOTIDE SEQUENCE</scope>
</reference>
<feature type="region of interest" description="Disordered" evidence="7">
    <location>
        <begin position="1397"/>
        <end position="1430"/>
    </location>
</feature>
<dbReference type="SUPFAM" id="SSF57756">
    <property type="entry name" value="Retrovirus zinc finger-like domains"/>
    <property type="match status" value="1"/>
</dbReference>
<dbReference type="SMART" id="SM00343">
    <property type="entry name" value="ZnF_C2HC"/>
    <property type="match status" value="1"/>
</dbReference>
<keyword evidence="5" id="KW-0862">Zinc</keyword>
<keyword evidence="1" id="KW-0645">Protease</keyword>